<feature type="region of interest" description="Disordered" evidence="3">
    <location>
        <begin position="73"/>
        <end position="102"/>
    </location>
</feature>
<dbReference type="EMBL" id="CP086717">
    <property type="protein sequence ID" value="WOO82540.1"/>
    <property type="molecule type" value="Genomic_DNA"/>
</dbReference>
<dbReference type="RefSeq" id="XP_062628572.1">
    <property type="nucleotide sequence ID" value="XM_062772588.1"/>
</dbReference>
<dbReference type="Pfam" id="PF00505">
    <property type="entry name" value="HMG_box"/>
    <property type="match status" value="1"/>
</dbReference>
<feature type="compositionally biased region" description="Low complexity" evidence="3">
    <location>
        <begin position="359"/>
        <end position="391"/>
    </location>
</feature>
<proteinExistence type="predicted"/>
<dbReference type="GeneID" id="87809251"/>
<evidence type="ECO:0000313" key="6">
    <source>
        <dbReference type="Proteomes" id="UP000827549"/>
    </source>
</evidence>
<keyword evidence="2" id="KW-0539">Nucleus</keyword>
<evidence type="ECO:0000256" key="1">
    <source>
        <dbReference type="ARBA" id="ARBA00023125"/>
    </source>
</evidence>
<evidence type="ECO:0000259" key="4">
    <source>
        <dbReference type="PROSITE" id="PS50118"/>
    </source>
</evidence>
<dbReference type="SUPFAM" id="SSF47095">
    <property type="entry name" value="HMG-box"/>
    <property type="match status" value="1"/>
</dbReference>
<dbReference type="GO" id="GO:0000978">
    <property type="term" value="F:RNA polymerase II cis-regulatory region sequence-specific DNA binding"/>
    <property type="evidence" value="ECO:0007669"/>
    <property type="project" value="TreeGrafter"/>
</dbReference>
<protein>
    <submittedName>
        <fullName evidence="5">Transcription factor Sox-17-alpha</fullName>
    </submittedName>
</protein>
<evidence type="ECO:0000313" key="5">
    <source>
        <dbReference type="EMBL" id="WOO82540.1"/>
    </source>
</evidence>
<keyword evidence="6" id="KW-1185">Reference proteome</keyword>
<keyword evidence="1 2" id="KW-0238">DNA-binding</keyword>
<evidence type="ECO:0000256" key="3">
    <source>
        <dbReference type="SAM" id="MobiDB-lite"/>
    </source>
</evidence>
<organism evidence="5 6">
    <name type="scientific">Vanrija pseudolonga</name>
    <dbReference type="NCBI Taxonomy" id="143232"/>
    <lineage>
        <taxon>Eukaryota</taxon>
        <taxon>Fungi</taxon>
        <taxon>Dikarya</taxon>
        <taxon>Basidiomycota</taxon>
        <taxon>Agaricomycotina</taxon>
        <taxon>Tremellomycetes</taxon>
        <taxon>Trichosporonales</taxon>
        <taxon>Trichosporonaceae</taxon>
        <taxon>Vanrija</taxon>
    </lineage>
</organism>
<dbReference type="PANTHER" id="PTHR10270">
    <property type="entry name" value="SOX TRANSCRIPTION FACTOR"/>
    <property type="match status" value="1"/>
</dbReference>
<dbReference type="InterPro" id="IPR050140">
    <property type="entry name" value="SRY-related_HMG-box_TF-like"/>
</dbReference>
<feature type="domain" description="HMG box" evidence="4">
    <location>
        <begin position="157"/>
        <end position="225"/>
    </location>
</feature>
<evidence type="ECO:0000256" key="2">
    <source>
        <dbReference type="PROSITE-ProRule" id="PRU00267"/>
    </source>
</evidence>
<accession>A0AAF0Y9K5</accession>
<dbReference type="AlphaFoldDB" id="A0AAF0Y9K5"/>
<feature type="DNA-binding region" description="HMG box" evidence="2">
    <location>
        <begin position="157"/>
        <end position="225"/>
    </location>
</feature>
<reference evidence="5" key="1">
    <citation type="submission" date="2023-10" db="EMBL/GenBank/DDBJ databases">
        <authorList>
            <person name="Noh H."/>
        </authorList>
    </citation>
    <scope>NUCLEOTIDE SEQUENCE</scope>
    <source>
        <strain evidence="5">DUCC4014</strain>
    </source>
</reference>
<feature type="region of interest" description="Disordered" evidence="3">
    <location>
        <begin position="335"/>
        <end position="391"/>
    </location>
</feature>
<dbReference type="InterPro" id="IPR009071">
    <property type="entry name" value="HMG_box_dom"/>
</dbReference>
<dbReference type="Proteomes" id="UP000827549">
    <property type="component" value="Chromosome 4"/>
</dbReference>
<dbReference type="Gene3D" id="1.10.30.10">
    <property type="entry name" value="High mobility group box domain"/>
    <property type="match status" value="1"/>
</dbReference>
<feature type="compositionally biased region" description="Polar residues" evidence="3">
    <location>
        <begin position="10"/>
        <end position="19"/>
    </location>
</feature>
<dbReference type="PROSITE" id="PS50118">
    <property type="entry name" value="HMG_BOX_2"/>
    <property type="match status" value="1"/>
</dbReference>
<name>A0AAF0Y9K5_9TREE</name>
<dbReference type="GO" id="GO:0001228">
    <property type="term" value="F:DNA-binding transcription activator activity, RNA polymerase II-specific"/>
    <property type="evidence" value="ECO:0007669"/>
    <property type="project" value="TreeGrafter"/>
</dbReference>
<dbReference type="SMART" id="SM00398">
    <property type="entry name" value="HMG"/>
    <property type="match status" value="1"/>
</dbReference>
<dbReference type="PANTHER" id="PTHR10270:SF317">
    <property type="entry name" value="TRANSCRIPTION FACTOR SOX-15-RELATED"/>
    <property type="match status" value="1"/>
</dbReference>
<gene>
    <name evidence="5" type="primary">sox17a</name>
    <name evidence="5" type="ORF">LOC62_04G006024</name>
</gene>
<feature type="region of interest" description="Disordered" evidence="3">
    <location>
        <begin position="1"/>
        <end position="20"/>
    </location>
</feature>
<dbReference type="InterPro" id="IPR036910">
    <property type="entry name" value="HMG_box_dom_sf"/>
</dbReference>
<dbReference type="GO" id="GO:0005634">
    <property type="term" value="C:nucleus"/>
    <property type="evidence" value="ECO:0007669"/>
    <property type="project" value="UniProtKB-UniRule"/>
</dbReference>
<feature type="compositionally biased region" description="Polar residues" evidence="3">
    <location>
        <begin position="90"/>
        <end position="99"/>
    </location>
</feature>
<dbReference type="GO" id="GO:0030154">
    <property type="term" value="P:cell differentiation"/>
    <property type="evidence" value="ECO:0007669"/>
    <property type="project" value="TreeGrafter"/>
</dbReference>
<sequence length="487" mass="52780">MAKPAPINIPASNFSQSYHQRGPDRMFANYSMSTPASATLPVHTIPNTPLSPLTADASLPSSGDYFASRRSISDASTSYASPPNYDKMSSPENRSSPVTPVSPDYDLYSPLHTATDNDNIVIPQLVPPSVQWPNNSFDDWDSLPELLRQDRKADYTPRRPMNIYFIYMRVRRPELALHNPNLSTGDLSKLLGKEWNSMTPDQKAPWNELAERLMRAFKKKFPDYQYERGGTKKLLKKHRARSAPNALALITSPRSMAETAYRVHGMHPYHHARVPSGYQLQQPLSPHDAYYQQQQWEAQQHSYVGGASYSARGGLVSPTAFPVYGVSPLQHHQQLQQQQGLVAPVTTPPPSYGSASRLQQQQQQQQQHYHLAAGADPSATSGAPAPTATSAGAYGEQASMAAGGGAAAAAAVPAPLGTGADQPGHPYFPAQYAVAPPPPDSAAAAAQGPYGVSPATYAHYMPPLYAAAPAAPPVVHAPSPWDEYIVQ</sequence>